<protein>
    <submittedName>
        <fullName evidence="5">SDR family NAD(P)-dependent oxidoreductase</fullName>
        <ecNumber evidence="5">1.1.1.-</ecNumber>
    </submittedName>
</protein>
<evidence type="ECO:0000256" key="3">
    <source>
        <dbReference type="ARBA" id="ARBA00023027"/>
    </source>
</evidence>
<dbReference type="EC" id="1.1.1.-" evidence="5"/>
<evidence type="ECO:0000313" key="6">
    <source>
        <dbReference type="Proteomes" id="UP001571476"/>
    </source>
</evidence>
<gene>
    <name evidence="5" type="ORF">ACEG43_38595</name>
</gene>
<dbReference type="EMBL" id="JBGOSP010000032">
    <property type="protein sequence ID" value="MFA3842038.1"/>
    <property type="molecule type" value="Genomic_DNA"/>
</dbReference>
<dbReference type="SUPFAM" id="SSF51735">
    <property type="entry name" value="NAD(P)-binding Rossmann-fold domains"/>
    <property type="match status" value="1"/>
</dbReference>
<comment type="caution">
    <text evidence="5">The sequence shown here is derived from an EMBL/GenBank/DDBJ whole genome shotgun (WGS) entry which is preliminary data.</text>
</comment>
<dbReference type="CDD" id="cd05233">
    <property type="entry name" value="SDR_c"/>
    <property type="match status" value="1"/>
</dbReference>
<dbReference type="PRINTS" id="PR00081">
    <property type="entry name" value="GDHRDH"/>
</dbReference>
<organism evidence="5 6">
    <name type="scientific">Streptomyces aureus</name>
    <dbReference type="NCBI Taxonomy" id="193461"/>
    <lineage>
        <taxon>Bacteria</taxon>
        <taxon>Bacillati</taxon>
        <taxon>Actinomycetota</taxon>
        <taxon>Actinomycetes</taxon>
        <taxon>Kitasatosporales</taxon>
        <taxon>Streptomycetaceae</taxon>
        <taxon>Streptomyces</taxon>
    </lineage>
</organism>
<dbReference type="Gene3D" id="3.40.50.720">
    <property type="entry name" value="NAD(P)-binding Rossmann-like Domain"/>
    <property type="match status" value="1"/>
</dbReference>
<evidence type="ECO:0000259" key="4">
    <source>
        <dbReference type="SMART" id="SM00822"/>
    </source>
</evidence>
<dbReference type="InterPro" id="IPR036291">
    <property type="entry name" value="NAD(P)-bd_dom_sf"/>
</dbReference>
<dbReference type="RefSeq" id="WP_372566095.1">
    <property type="nucleotide sequence ID" value="NZ_JBGOSP010000032.1"/>
</dbReference>
<keyword evidence="2 5" id="KW-0560">Oxidoreductase</keyword>
<dbReference type="InterPro" id="IPR002347">
    <property type="entry name" value="SDR_fam"/>
</dbReference>
<proteinExistence type="inferred from homology"/>
<feature type="domain" description="Ketoreductase" evidence="4">
    <location>
        <begin position="25"/>
        <end position="201"/>
    </location>
</feature>
<reference evidence="5 6" key="1">
    <citation type="submission" date="2024-08" db="EMBL/GenBank/DDBJ databases">
        <title>Genome sequence of Streptomyces aureus CACIA-1.46HGO.</title>
        <authorList>
            <person name="Evangelista-Martinez Z."/>
        </authorList>
    </citation>
    <scope>NUCLEOTIDE SEQUENCE [LARGE SCALE GENOMIC DNA]</scope>
    <source>
        <strain evidence="5 6">CACIA-1.46HGO</strain>
    </source>
</reference>
<name>A0ABV4SYB4_9ACTN</name>
<dbReference type="SMART" id="SM00822">
    <property type="entry name" value="PKS_KR"/>
    <property type="match status" value="1"/>
</dbReference>
<evidence type="ECO:0000256" key="2">
    <source>
        <dbReference type="ARBA" id="ARBA00023002"/>
    </source>
</evidence>
<dbReference type="Pfam" id="PF13561">
    <property type="entry name" value="adh_short_C2"/>
    <property type="match status" value="1"/>
</dbReference>
<dbReference type="InterPro" id="IPR057326">
    <property type="entry name" value="KR_dom"/>
</dbReference>
<dbReference type="Proteomes" id="UP001571476">
    <property type="component" value="Unassembled WGS sequence"/>
</dbReference>
<evidence type="ECO:0000313" key="5">
    <source>
        <dbReference type="EMBL" id="MFA3842038.1"/>
    </source>
</evidence>
<accession>A0ABV4SYB4</accession>
<evidence type="ECO:0000256" key="1">
    <source>
        <dbReference type="ARBA" id="ARBA00006484"/>
    </source>
</evidence>
<dbReference type="PANTHER" id="PTHR24321">
    <property type="entry name" value="DEHYDROGENASES, SHORT CHAIN"/>
    <property type="match status" value="1"/>
</dbReference>
<sequence>MTAQTTEFDSTDVPDYTTMHRVDGGRFLVLGAGQGIGRQTAHALVANGARVLCVDLVQERADRVAAELGDAARAWSGDITHASEVIRLVERAFELYGSLTGVIDIVGMAVPRDIEQMTEDVWDQQFDICLRHVMLMLRHGLDLLKGVDGASFTFVSSVSALRGSAHNAAYGAAKAALESLVRSAAVEFGPLGIRVNAVAPGIIWTPRFVEILGDEGRRANDENTPLGHIAQPSEIASALLFLSSGMAGHITGQTLVVDGGVNAKFPYPAVNMVRD</sequence>
<comment type="similarity">
    <text evidence="1">Belongs to the short-chain dehydrogenases/reductases (SDR) family.</text>
</comment>
<dbReference type="PANTHER" id="PTHR24321:SF8">
    <property type="entry name" value="ESTRADIOL 17-BETA-DEHYDROGENASE 8-RELATED"/>
    <property type="match status" value="1"/>
</dbReference>
<dbReference type="GO" id="GO:0016491">
    <property type="term" value="F:oxidoreductase activity"/>
    <property type="evidence" value="ECO:0007669"/>
    <property type="project" value="UniProtKB-KW"/>
</dbReference>
<keyword evidence="6" id="KW-1185">Reference proteome</keyword>
<keyword evidence="3" id="KW-0520">NAD</keyword>
<dbReference type="InterPro" id="IPR020904">
    <property type="entry name" value="Sc_DH/Rdtase_CS"/>
</dbReference>
<dbReference type="PROSITE" id="PS00061">
    <property type="entry name" value="ADH_SHORT"/>
    <property type="match status" value="1"/>
</dbReference>